<proteinExistence type="predicted"/>
<accession>A0A448HIQ3</accession>
<keyword evidence="1" id="KW-0472">Membrane</keyword>
<evidence type="ECO:0000313" key="3">
    <source>
        <dbReference type="Proteomes" id="UP000266895"/>
    </source>
</evidence>
<protein>
    <submittedName>
        <fullName evidence="2">Uncharacterized protein</fullName>
    </submittedName>
</protein>
<sequence length="157" mass="16702">MTDPVPELPPGVSQVLVIPGAEAVPHGFVDLIADQTVRALSLGGTQIAVNGYRFTRPTAGAVRVVVPAGPVRVVVNLLVPTLNTHLDLFVAPGQVVPVFHRYSWVRSHPGYLSTTPLGSATPEERNMFQFLGLFFAGLLLSSLLTVGVFALIVRALP</sequence>
<name>A0A448HIQ3_9ACTO</name>
<evidence type="ECO:0000313" key="2">
    <source>
        <dbReference type="EMBL" id="VEG29467.1"/>
    </source>
</evidence>
<keyword evidence="1" id="KW-1133">Transmembrane helix</keyword>
<evidence type="ECO:0000256" key="1">
    <source>
        <dbReference type="SAM" id="Phobius"/>
    </source>
</evidence>
<dbReference type="Proteomes" id="UP000266895">
    <property type="component" value="Chromosome"/>
</dbReference>
<dbReference type="OrthoDB" id="3260715at2"/>
<organism evidence="2 3">
    <name type="scientific">Actinomyces howellii</name>
    <dbReference type="NCBI Taxonomy" id="52771"/>
    <lineage>
        <taxon>Bacteria</taxon>
        <taxon>Bacillati</taxon>
        <taxon>Actinomycetota</taxon>
        <taxon>Actinomycetes</taxon>
        <taxon>Actinomycetales</taxon>
        <taxon>Actinomycetaceae</taxon>
        <taxon>Actinomyces</taxon>
    </lineage>
</organism>
<feature type="transmembrane region" description="Helical" evidence="1">
    <location>
        <begin position="130"/>
        <end position="153"/>
    </location>
</feature>
<dbReference type="KEGG" id="ahw:NCTC11636_02056"/>
<dbReference type="EMBL" id="LR134350">
    <property type="protein sequence ID" value="VEG29467.1"/>
    <property type="molecule type" value="Genomic_DNA"/>
</dbReference>
<dbReference type="AlphaFoldDB" id="A0A448HIQ3"/>
<gene>
    <name evidence="2" type="ORF">NCTC11636_02056</name>
</gene>
<reference evidence="2 3" key="1">
    <citation type="submission" date="2018-12" db="EMBL/GenBank/DDBJ databases">
        <authorList>
            <consortium name="Pathogen Informatics"/>
        </authorList>
    </citation>
    <scope>NUCLEOTIDE SEQUENCE [LARGE SCALE GENOMIC DNA]</scope>
    <source>
        <strain evidence="2 3">NCTC11636</strain>
    </source>
</reference>
<keyword evidence="3" id="KW-1185">Reference proteome</keyword>
<dbReference type="RefSeq" id="WP_126383030.1">
    <property type="nucleotide sequence ID" value="NZ_LR134350.1"/>
</dbReference>
<keyword evidence="1" id="KW-0812">Transmembrane</keyword>